<dbReference type="InterPro" id="IPR015797">
    <property type="entry name" value="NUDIX_hydrolase-like_dom_sf"/>
</dbReference>
<dbReference type="PROSITE" id="PS51462">
    <property type="entry name" value="NUDIX"/>
    <property type="match status" value="1"/>
</dbReference>
<dbReference type="PANTHER" id="PTHR42904">
    <property type="entry name" value="NUDIX HYDROLASE, NUDC SUBFAMILY"/>
    <property type="match status" value="1"/>
</dbReference>
<evidence type="ECO:0000313" key="11">
    <source>
        <dbReference type="EMBL" id="MDP5227188.1"/>
    </source>
</evidence>
<dbReference type="CDD" id="cd03429">
    <property type="entry name" value="NUDIX_NADH_pyrophosphatase_Nudt13"/>
    <property type="match status" value="1"/>
</dbReference>
<dbReference type="Proteomes" id="UP001232725">
    <property type="component" value="Unassembled WGS sequence"/>
</dbReference>
<comment type="similarity">
    <text evidence="3">Belongs to the Nudix hydrolase family. NudC subfamily.</text>
</comment>
<keyword evidence="7" id="KW-0460">Magnesium</keyword>
<dbReference type="InterPro" id="IPR049734">
    <property type="entry name" value="NudC-like_C"/>
</dbReference>
<dbReference type="PANTHER" id="PTHR42904:SF6">
    <property type="entry name" value="NAD-CAPPED RNA HYDROLASE NUDT12"/>
    <property type="match status" value="1"/>
</dbReference>
<accession>A0ABT9INM3</accession>
<dbReference type="Gene3D" id="3.90.79.10">
    <property type="entry name" value="Nucleoside Triphosphate Pyrophosphohydrolase"/>
    <property type="match status" value="1"/>
</dbReference>
<evidence type="ECO:0000313" key="12">
    <source>
        <dbReference type="Proteomes" id="UP001232725"/>
    </source>
</evidence>
<dbReference type="Pfam" id="PF09297">
    <property type="entry name" value="Zn_ribbon_NUD"/>
    <property type="match status" value="1"/>
</dbReference>
<organism evidence="11 12">
    <name type="scientific">Arthrobacter horti</name>
    <dbReference type="NCBI Taxonomy" id="3068273"/>
    <lineage>
        <taxon>Bacteria</taxon>
        <taxon>Bacillati</taxon>
        <taxon>Actinomycetota</taxon>
        <taxon>Actinomycetes</taxon>
        <taxon>Micrococcales</taxon>
        <taxon>Micrococcaceae</taxon>
        <taxon>Arthrobacter</taxon>
    </lineage>
</organism>
<keyword evidence="5" id="KW-0479">Metal-binding</keyword>
<evidence type="ECO:0000256" key="9">
    <source>
        <dbReference type="ARBA" id="ARBA00023679"/>
    </source>
</evidence>
<evidence type="ECO:0000256" key="8">
    <source>
        <dbReference type="ARBA" id="ARBA00023027"/>
    </source>
</evidence>
<evidence type="ECO:0000256" key="6">
    <source>
        <dbReference type="ARBA" id="ARBA00022801"/>
    </source>
</evidence>
<keyword evidence="12" id="KW-1185">Reference proteome</keyword>
<dbReference type="InterPro" id="IPR015376">
    <property type="entry name" value="Znr_NADH_PPase"/>
</dbReference>
<sequence>MRSPGLSLTPAALLSDTILGSVPAFMDRASTERSAPATLASLRQDPATRYLLMSQRAVPVRADGLRQSVVFVDAATVAALDPAEVRHEILLGRVAATEAAADGGVNDDGAAAAGQLPVGAAVVALGLASPLATGDERLPSDAVWRGYRETGAWLGALESEVFLEAQAILGWNETHGFCPRCGSPTGVEQSGWVRRCVAEGTEIFPRMDPAIIVSLIGPDGRILLGGGGPADGKGHSVLAGFVDPGESLEQAVVRELSEEVAVTVDSVQYLGSQAWPFPQSLMLGFTATTLTGVARPDGVEVTHARWFDRHELQDAVLAGEVVLPGRLSIARDLIEHWYGGLILDPGDPVPAARTSA</sequence>
<evidence type="ECO:0000256" key="5">
    <source>
        <dbReference type="ARBA" id="ARBA00022723"/>
    </source>
</evidence>
<feature type="domain" description="Nudix hydrolase" evidence="10">
    <location>
        <begin position="205"/>
        <end position="335"/>
    </location>
</feature>
<evidence type="ECO:0000259" key="10">
    <source>
        <dbReference type="PROSITE" id="PS51462"/>
    </source>
</evidence>
<evidence type="ECO:0000256" key="1">
    <source>
        <dbReference type="ARBA" id="ARBA00001946"/>
    </source>
</evidence>
<keyword evidence="6 11" id="KW-0378">Hydrolase</keyword>
<keyword evidence="8" id="KW-0520">NAD</keyword>
<dbReference type="InterPro" id="IPR050241">
    <property type="entry name" value="NAD-cap_RNA_hydrolase_NudC"/>
</dbReference>
<gene>
    <name evidence="11" type="primary">nudC</name>
    <name evidence="11" type="ORF">Q9R02_08495</name>
</gene>
<reference evidence="11 12" key="1">
    <citation type="submission" date="2023-08" db="EMBL/GenBank/DDBJ databases">
        <title>Arthrobacter horti sp. nov., isolated from forest soil.</title>
        <authorList>
            <person name="Park M."/>
        </authorList>
    </citation>
    <scope>NUCLEOTIDE SEQUENCE [LARGE SCALE GENOMIC DNA]</scope>
    <source>
        <strain evidence="11 12">YJM1</strain>
    </source>
</reference>
<dbReference type="Gene3D" id="3.90.79.20">
    <property type="match status" value="1"/>
</dbReference>
<proteinExistence type="inferred from homology"/>
<evidence type="ECO:0000256" key="4">
    <source>
        <dbReference type="ARBA" id="ARBA00012381"/>
    </source>
</evidence>
<dbReference type="EC" id="3.6.1.22" evidence="4"/>
<evidence type="ECO:0000256" key="3">
    <source>
        <dbReference type="ARBA" id="ARBA00009595"/>
    </source>
</evidence>
<dbReference type="NCBIfam" id="NF001299">
    <property type="entry name" value="PRK00241.1"/>
    <property type="match status" value="1"/>
</dbReference>
<dbReference type="RefSeq" id="WP_305996236.1">
    <property type="nucleotide sequence ID" value="NZ_JAVALS010000004.1"/>
</dbReference>
<dbReference type="SUPFAM" id="SSF55811">
    <property type="entry name" value="Nudix"/>
    <property type="match status" value="1"/>
</dbReference>
<protein>
    <recommendedName>
        <fullName evidence="4">NAD(+) diphosphatase</fullName>
        <ecNumber evidence="4">3.6.1.22</ecNumber>
    </recommendedName>
</protein>
<comment type="caution">
    <text evidence="11">The sequence shown here is derived from an EMBL/GenBank/DDBJ whole genome shotgun (WGS) entry which is preliminary data.</text>
</comment>
<dbReference type="InterPro" id="IPR000086">
    <property type="entry name" value="NUDIX_hydrolase_dom"/>
</dbReference>
<comment type="catalytic activity">
    <reaction evidence="9">
        <text>a 5'-end NAD(+)-phospho-ribonucleoside in mRNA + H2O = a 5'-end phospho-adenosine-phospho-ribonucleoside in mRNA + beta-nicotinamide D-ribonucleotide + 2 H(+)</text>
        <dbReference type="Rhea" id="RHEA:60876"/>
        <dbReference type="Rhea" id="RHEA-COMP:15698"/>
        <dbReference type="Rhea" id="RHEA-COMP:15719"/>
        <dbReference type="ChEBI" id="CHEBI:14649"/>
        <dbReference type="ChEBI" id="CHEBI:15377"/>
        <dbReference type="ChEBI" id="CHEBI:15378"/>
        <dbReference type="ChEBI" id="CHEBI:144029"/>
        <dbReference type="ChEBI" id="CHEBI:144051"/>
    </reaction>
    <physiologicalReaction direction="left-to-right" evidence="9">
        <dbReference type="Rhea" id="RHEA:60877"/>
    </physiologicalReaction>
</comment>
<comment type="cofactor">
    <cofactor evidence="1">
        <name>Mg(2+)</name>
        <dbReference type="ChEBI" id="CHEBI:18420"/>
    </cofactor>
</comment>
<comment type="cofactor">
    <cofactor evidence="2">
        <name>Zn(2+)</name>
        <dbReference type="ChEBI" id="CHEBI:29105"/>
    </cofactor>
</comment>
<dbReference type="EMBL" id="JAVALS010000004">
    <property type="protein sequence ID" value="MDP5227188.1"/>
    <property type="molecule type" value="Genomic_DNA"/>
</dbReference>
<evidence type="ECO:0000256" key="7">
    <source>
        <dbReference type="ARBA" id="ARBA00022842"/>
    </source>
</evidence>
<name>A0ABT9INM3_9MICC</name>
<dbReference type="Pfam" id="PF00293">
    <property type="entry name" value="NUDIX"/>
    <property type="match status" value="1"/>
</dbReference>
<evidence type="ECO:0000256" key="2">
    <source>
        <dbReference type="ARBA" id="ARBA00001947"/>
    </source>
</evidence>
<dbReference type="GO" id="GO:0016787">
    <property type="term" value="F:hydrolase activity"/>
    <property type="evidence" value="ECO:0007669"/>
    <property type="project" value="UniProtKB-KW"/>
</dbReference>